<keyword evidence="5" id="KW-0539">Nucleus</keyword>
<dbReference type="PANTHER" id="PTHR47338">
    <property type="entry name" value="ZN(II)2CYS6 TRANSCRIPTION FACTOR (EUROFUNG)-RELATED"/>
    <property type="match status" value="1"/>
</dbReference>
<dbReference type="Proteomes" id="UP001479436">
    <property type="component" value="Unassembled WGS sequence"/>
</dbReference>
<keyword evidence="4" id="KW-0804">Transcription</keyword>
<evidence type="ECO:0000313" key="6">
    <source>
        <dbReference type="EMBL" id="KAK9702639.1"/>
    </source>
</evidence>
<accession>A0ABR2VUH1</accession>
<evidence type="ECO:0000256" key="5">
    <source>
        <dbReference type="ARBA" id="ARBA00023242"/>
    </source>
</evidence>
<sequence length="333" mass="38718">MDENSAYVLPPGSELKWQQTPFNILETQGRIYNCPSVVSDEDRQMWSFMIEMEFLHGDIACFANSLIDYSRSLNPFENLYFNHETPDFSARLHQLQSALQNWDERLPEEHRYTFLPPVKEQCVIIQLDTVKIPRWMRIVYLVSKLYLYEIRMNFRYQTFDVSTFKDCLETAAEFVKIIRILPGEELIHDPVIFSTVPFICRVLLTIINCLIDDKVSNFTDAEKLLISRQAREQLNSMHEILQNVDPVWQYTIQDISQLTRMKEIANQAFSLLEASLLEPHVVTYSSSSSECSLVYNPEGSATFSIPDLEQELEKVGDLSDVSELENLLLPYCN</sequence>
<organism evidence="6 7">
    <name type="scientific">Basidiobolus ranarum</name>
    <dbReference type="NCBI Taxonomy" id="34480"/>
    <lineage>
        <taxon>Eukaryota</taxon>
        <taxon>Fungi</taxon>
        <taxon>Fungi incertae sedis</taxon>
        <taxon>Zoopagomycota</taxon>
        <taxon>Entomophthoromycotina</taxon>
        <taxon>Basidiobolomycetes</taxon>
        <taxon>Basidiobolales</taxon>
        <taxon>Basidiobolaceae</taxon>
        <taxon>Basidiobolus</taxon>
    </lineage>
</organism>
<protein>
    <submittedName>
        <fullName evidence="6">Uncharacterized protein</fullName>
    </submittedName>
</protein>
<evidence type="ECO:0000256" key="1">
    <source>
        <dbReference type="ARBA" id="ARBA00004123"/>
    </source>
</evidence>
<evidence type="ECO:0000256" key="4">
    <source>
        <dbReference type="ARBA" id="ARBA00023163"/>
    </source>
</evidence>
<comment type="caution">
    <text evidence="6">The sequence shown here is derived from an EMBL/GenBank/DDBJ whole genome shotgun (WGS) entry which is preliminary data.</text>
</comment>
<proteinExistence type="predicted"/>
<comment type="subcellular location">
    <subcellularLocation>
        <location evidence="1">Nucleus</location>
    </subcellularLocation>
</comment>
<dbReference type="CDD" id="cd12148">
    <property type="entry name" value="fungal_TF_MHR"/>
    <property type="match status" value="1"/>
</dbReference>
<name>A0ABR2VUH1_9FUNG</name>
<evidence type="ECO:0000256" key="2">
    <source>
        <dbReference type="ARBA" id="ARBA00022723"/>
    </source>
</evidence>
<reference evidence="6 7" key="1">
    <citation type="submission" date="2023-04" db="EMBL/GenBank/DDBJ databases">
        <title>Genome of Basidiobolus ranarum AG-B5.</title>
        <authorList>
            <person name="Stajich J.E."/>
            <person name="Carter-House D."/>
            <person name="Gryganskyi A."/>
        </authorList>
    </citation>
    <scope>NUCLEOTIDE SEQUENCE [LARGE SCALE GENOMIC DNA]</scope>
    <source>
        <strain evidence="6 7">AG-B5</strain>
    </source>
</reference>
<dbReference type="PANTHER" id="PTHR47338:SF5">
    <property type="entry name" value="ZN(II)2CYS6 TRANSCRIPTION FACTOR (EUROFUNG)"/>
    <property type="match status" value="1"/>
</dbReference>
<keyword evidence="2" id="KW-0479">Metal-binding</keyword>
<keyword evidence="3" id="KW-0805">Transcription regulation</keyword>
<evidence type="ECO:0000256" key="3">
    <source>
        <dbReference type="ARBA" id="ARBA00023015"/>
    </source>
</evidence>
<keyword evidence="7" id="KW-1185">Reference proteome</keyword>
<gene>
    <name evidence="6" type="ORF">K7432_011138</name>
</gene>
<evidence type="ECO:0000313" key="7">
    <source>
        <dbReference type="Proteomes" id="UP001479436"/>
    </source>
</evidence>
<dbReference type="InterPro" id="IPR050815">
    <property type="entry name" value="TF_fung"/>
</dbReference>
<dbReference type="EMBL" id="JASJQH010007707">
    <property type="protein sequence ID" value="KAK9702639.1"/>
    <property type="molecule type" value="Genomic_DNA"/>
</dbReference>